<dbReference type="PANTHER" id="PTHR32097:SF17">
    <property type="entry name" value="CAMP-BINDING PROTEIN 1-RELATED"/>
    <property type="match status" value="1"/>
</dbReference>
<sequence>MTISLIKGQKADLTKNNPNLNNVIVGMGWLNANSSLEVDFSAFLLAQNSKVTKDEDLIFYGNPTGPNQSITVLSNNKQVYSGVADQAQLAVSLKNVPPHYERIAFALTIYDGEKRGQNFSQLDDTYIRIVDPANGLEIIRFNIGKSFTVETAIIVGELYKYNGEWKFNALGSGYSGGLAALCGSFGIEVKDSPSNQPSPAPTPTPAPAPTPATPPPAPTPAPSPAQPPSLSKIELKKRGDVINLEKKSGELGEILVNLNWNQRKQKGFFGSKGVDLDLGCLFELKDGRKSVIQALGESFGSLNRLPYIALDGDDRTGDVATGENLRINGRYVSEIEKVLVFAFIYEGVTNWSEADGVVTIKQQGGPDIVVRLDEHNNRKGMCAIAMIRNVNNQTFSVERIVEYFSGHLELDRAFNWGMRWTQGSK</sequence>
<accession>A0A3P3U128</accession>
<dbReference type="AlphaFoldDB" id="A0A3P3U128"/>
<dbReference type="Proteomes" id="UP000267017">
    <property type="component" value="Unassembled WGS sequence"/>
</dbReference>
<evidence type="ECO:0000256" key="1">
    <source>
        <dbReference type="SAM" id="MobiDB-lite"/>
    </source>
</evidence>
<protein>
    <submittedName>
        <fullName evidence="3">Tellurium resistance protein TerA</fullName>
    </submittedName>
</protein>
<dbReference type="PIRSF" id="PIRSF037118">
    <property type="entry name" value="Tellurite_resistance_TerA"/>
    <property type="match status" value="1"/>
</dbReference>
<proteinExistence type="predicted"/>
<reference evidence="3 4" key="1">
    <citation type="submission" date="2018-11" db="EMBL/GenBank/DDBJ databases">
        <title>Genome sequencing of Paenibacillus sp. KCOM 3021 (= ChDC PVNT-B20).</title>
        <authorList>
            <person name="Kook J.-K."/>
            <person name="Park S.-N."/>
            <person name="Lim Y.K."/>
        </authorList>
    </citation>
    <scope>NUCLEOTIDE SEQUENCE [LARGE SCALE GENOMIC DNA]</scope>
    <source>
        <strain evidence="3 4">KCOM 3021</strain>
    </source>
</reference>
<dbReference type="Gene3D" id="2.60.60.30">
    <property type="entry name" value="sav2460 like domains"/>
    <property type="match status" value="2"/>
</dbReference>
<evidence type="ECO:0000313" key="4">
    <source>
        <dbReference type="Proteomes" id="UP000267017"/>
    </source>
</evidence>
<evidence type="ECO:0000259" key="2">
    <source>
        <dbReference type="Pfam" id="PF02342"/>
    </source>
</evidence>
<feature type="compositionally biased region" description="Pro residues" evidence="1">
    <location>
        <begin position="196"/>
        <end position="227"/>
    </location>
</feature>
<feature type="domain" description="TerD" evidence="2">
    <location>
        <begin position="1"/>
        <end position="185"/>
    </location>
</feature>
<dbReference type="RefSeq" id="WP_128631131.1">
    <property type="nucleotide sequence ID" value="NZ_RRCN01000001.1"/>
</dbReference>
<evidence type="ECO:0000313" key="3">
    <source>
        <dbReference type="EMBL" id="RRJ63288.1"/>
    </source>
</evidence>
<dbReference type="OrthoDB" id="179721at2"/>
<comment type="caution">
    <text evidence="3">The sequence shown here is derived from an EMBL/GenBank/DDBJ whole genome shotgun (WGS) entry which is preliminary data.</text>
</comment>
<dbReference type="PANTHER" id="PTHR32097">
    <property type="entry name" value="CAMP-BINDING PROTEIN 1-RELATED"/>
    <property type="match status" value="1"/>
</dbReference>
<dbReference type="InterPro" id="IPR017115">
    <property type="entry name" value="Tellurite_resistance_TerA"/>
</dbReference>
<organism evidence="3 4">
    <name type="scientific">Paenibacillus oralis</name>
    <dbReference type="NCBI Taxonomy" id="2490856"/>
    <lineage>
        <taxon>Bacteria</taxon>
        <taxon>Bacillati</taxon>
        <taxon>Bacillota</taxon>
        <taxon>Bacilli</taxon>
        <taxon>Bacillales</taxon>
        <taxon>Paenibacillaceae</taxon>
        <taxon>Paenibacillus</taxon>
    </lineage>
</organism>
<feature type="region of interest" description="Disordered" evidence="1">
    <location>
        <begin position="190"/>
        <end position="230"/>
    </location>
</feature>
<dbReference type="CDD" id="cd06974">
    <property type="entry name" value="TerD_like"/>
    <property type="match status" value="2"/>
</dbReference>
<keyword evidence="4" id="KW-1185">Reference proteome</keyword>
<dbReference type="Pfam" id="PF02342">
    <property type="entry name" value="TerD"/>
    <property type="match status" value="1"/>
</dbReference>
<dbReference type="InterPro" id="IPR051324">
    <property type="entry name" value="Stress/Tellurium_Resist"/>
</dbReference>
<dbReference type="InterPro" id="IPR003325">
    <property type="entry name" value="TerD"/>
</dbReference>
<name>A0A3P3U128_9BACL</name>
<gene>
    <name evidence="3" type="ORF">EHV15_10410</name>
</gene>
<dbReference type="EMBL" id="RRCN01000001">
    <property type="protein sequence ID" value="RRJ63288.1"/>
    <property type="molecule type" value="Genomic_DNA"/>
</dbReference>